<dbReference type="AlphaFoldDB" id="A0AAW0EPC3"/>
<sequence length="519" mass="56874">MPSAVAEASASRTPPSGSAGDAATAAAAPPTPPRLRINFPPVKDKTQLATEQRAAVGQAEIRGDMERDIPPVIRSVLELAHLTMSGHSQWLRAAPGYQGGLFHKGEPFCFASGYRDTSRPLDAEDKGNHMKLKDPLIYGTLSLPITAAYLCELHGRDVFNLERPLVDYLPELHGKLADDVTGRRLLAFTHGIDDAHLLADAGARWWRPCLSPAMCAETRTHVYDAVDRFLAGGTTTTTAQLTGQQQRSNLVQYIRSAPRITRSFARPPRRCSISHTSVALLLAAVETRLAGRSFEEDIRKVVFEPAQSHGSGYGAPSLWKDPNELFYQPTGQAHQHTSFKRPLPIGDRRNCGPALWNGSMNLYAPAEDYGKLLMLSLDTIADARELLGKPTNVGRHAHYDFGVEYLPSKDQLQLTKAVLHGIDALPAVASFRYNCAHDLGCFGIASCGTRGARLFVNNLSGIIQHLFVKHVLAKGIDPAAPANLDDPAKAEAEAETIERVVKKQKFTSYFTKYEAHRRY</sequence>
<dbReference type="Gene3D" id="3.40.710.10">
    <property type="entry name" value="DD-peptidase/beta-lactamase superfamily"/>
    <property type="match status" value="1"/>
</dbReference>
<feature type="domain" description="Beta-lactamase-related" evidence="2">
    <location>
        <begin position="133"/>
        <end position="382"/>
    </location>
</feature>
<name>A0AAW0EPC3_9TRYP</name>
<dbReference type="SUPFAM" id="SSF56601">
    <property type="entry name" value="beta-lactamase/transpeptidase-like"/>
    <property type="match status" value="1"/>
</dbReference>
<reference evidence="3 4" key="1">
    <citation type="journal article" date="2021" name="MBio">
        <title>A New Model Trypanosomatid, Novymonas esmeraldas: Genomic Perception of Its 'Candidatus Pandoraea novymonadis' Endosymbiont.</title>
        <authorList>
            <person name="Zakharova A."/>
            <person name="Saura A."/>
            <person name="Butenko A."/>
            <person name="Podesvova L."/>
            <person name="Warmusova S."/>
            <person name="Kostygov A.Y."/>
            <person name="Nenarokova A."/>
            <person name="Lukes J."/>
            <person name="Opperdoes F.R."/>
            <person name="Yurchenko V."/>
        </authorList>
    </citation>
    <scope>NUCLEOTIDE SEQUENCE [LARGE SCALE GENOMIC DNA]</scope>
    <source>
        <strain evidence="3 4">E262AT.01</strain>
    </source>
</reference>
<dbReference type="Pfam" id="PF00144">
    <property type="entry name" value="Beta-lactamase"/>
    <property type="match status" value="1"/>
</dbReference>
<accession>A0AAW0EPC3</accession>
<evidence type="ECO:0000256" key="1">
    <source>
        <dbReference type="SAM" id="MobiDB-lite"/>
    </source>
</evidence>
<evidence type="ECO:0000313" key="4">
    <source>
        <dbReference type="Proteomes" id="UP001430356"/>
    </source>
</evidence>
<dbReference type="Proteomes" id="UP001430356">
    <property type="component" value="Unassembled WGS sequence"/>
</dbReference>
<proteinExistence type="predicted"/>
<dbReference type="InterPro" id="IPR012338">
    <property type="entry name" value="Beta-lactam/transpept-like"/>
</dbReference>
<evidence type="ECO:0000259" key="2">
    <source>
        <dbReference type="Pfam" id="PF00144"/>
    </source>
</evidence>
<gene>
    <name evidence="3" type="ORF">NESM_000426900</name>
</gene>
<keyword evidence="4" id="KW-1185">Reference proteome</keyword>
<feature type="region of interest" description="Disordered" evidence="1">
    <location>
        <begin position="1"/>
        <end position="36"/>
    </location>
</feature>
<comment type="caution">
    <text evidence="3">The sequence shown here is derived from an EMBL/GenBank/DDBJ whole genome shotgun (WGS) entry which is preliminary data.</text>
</comment>
<organism evidence="3 4">
    <name type="scientific">Novymonas esmeraldas</name>
    <dbReference type="NCBI Taxonomy" id="1808958"/>
    <lineage>
        <taxon>Eukaryota</taxon>
        <taxon>Discoba</taxon>
        <taxon>Euglenozoa</taxon>
        <taxon>Kinetoplastea</taxon>
        <taxon>Metakinetoplastina</taxon>
        <taxon>Trypanosomatida</taxon>
        <taxon>Trypanosomatidae</taxon>
        <taxon>Novymonas</taxon>
    </lineage>
</organism>
<protein>
    <submittedName>
        <fullName evidence="3">Beta-lactamase</fullName>
    </submittedName>
</protein>
<dbReference type="EMBL" id="JAECZO010000046">
    <property type="protein sequence ID" value="KAK7195041.1"/>
    <property type="molecule type" value="Genomic_DNA"/>
</dbReference>
<feature type="compositionally biased region" description="Low complexity" evidence="1">
    <location>
        <begin position="14"/>
        <end position="28"/>
    </location>
</feature>
<evidence type="ECO:0000313" key="3">
    <source>
        <dbReference type="EMBL" id="KAK7195041.1"/>
    </source>
</evidence>
<dbReference type="InterPro" id="IPR001466">
    <property type="entry name" value="Beta-lactam-related"/>
</dbReference>